<dbReference type="Proteomes" id="UP000317344">
    <property type="component" value="Chromosome"/>
</dbReference>
<dbReference type="SUPFAM" id="SSF52980">
    <property type="entry name" value="Restriction endonuclease-like"/>
    <property type="match status" value="1"/>
</dbReference>
<dbReference type="RefSeq" id="WP_143909157.1">
    <property type="nucleotide sequence ID" value="NZ_CP041765.1"/>
</dbReference>
<dbReference type="InterPro" id="IPR011604">
    <property type="entry name" value="PDDEXK-like_dom_sf"/>
</dbReference>
<feature type="domain" description="YqaJ viral recombinase" evidence="1">
    <location>
        <begin position="16"/>
        <end position="147"/>
    </location>
</feature>
<keyword evidence="3" id="KW-1185">Reference proteome</keyword>
<dbReference type="EMBL" id="CP041765">
    <property type="protein sequence ID" value="QDQ97956.1"/>
    <property type="molecule type" value="Genomic_DNA"/>
</dbReference>
<protein>
    <recommendedName>
        <fullName evidence="1">YqaJ viral recombinase domain-containing protein</fullName>
    </recommendedName>
</protein>
<dbReference type="AlphaFoldDB" id="A0A516X4G5"/>
<gene>
    <name evidence="2" type="ORF">FO059_12330</name>
</gene>
<dbReference type="Gene3D" id="3.90.320.10">
    <property type="match status" value="1"/>
</dbReference>
<dbReference type="OrthoDB" id="3197230at2"/>
<dbReference type="KEGG" id="toy:FO059_12330"/>
<accession>A0A516X4G5</accession>
<name>A0A516X4G5_9ACTN</name>
<evidence type="ECO:0000313" key="2">
    <source>
        <dbReference type="EMBL" id="QDQ97956.1"/>
    </source>
</evidence>
<dbReference type="Pfam" id="PF09588">
    <property type="entry name" value="YqaJ"/>
    <property type="match status" value="1"/>
</dbReference>
<evidence type="ECO:0000259" key="1">
    <source>
        <dbReference type="Pfam" id="PF09588"/>
    </source>
</evidence>
<reference evidence="2 3" key="1">
    <citation type="submission" date="2019-07" db="EMBL/GenBank/DDBJ databases">
        <title>Tomitella cavernea sp. nov., an actinomycete isolated from soil.</title>
        <authorList>
            <person name="Cheng J."/>
        </authorList>
    </citation>
    <scope>NUCLEOTIDE SEQUENCE [LARGE SCALE GENOMIC DNA]</scope>
    <source>
        <strain evidence="2 3">HY188</strain>
    </source>
</reference>
<reference evidence="2 3" key="2">
    <citation type="submission" date="2019-07" db="EMBL/GenBank/DDBJ databases">
        <authorList>
            <person name="Huang Y."/>
        </authorList>
    </citation>
    <scope>NUCLEOTIDE SEQUENCE [LARGE SCALE GENOMIC DNA]</scope>
    <source>
        <strain evidence="2 3">HY188</strain>
    </source>
</reference>
<sequence length="295" mass="32741">MTAPTIAPGSPEWLRIITPSKVAAILGKSRFESPYRLWHRMAGNLAPEPPRDEFTAGHAMEHALAYLWKQENPHWRLSPGEVQVHRPAANGTPAMLATVDRRAVRGRWRRIVEFKTARDLSVWGDEFTDDAPLDYYLQVQAQQLITGWTAPAHLMVMGPYFRWHTYVIEHDPLVAEKITAAAVRWHQSLEAGAPPELDDSVPTYQAVRELHPDIDGTEVQVDRTLAAEYLATADALKFAEKTARGAKTRLLDAMGNAQQANTGDIKIATRYQHGKGVAVRGNTKALTALNEGTAA</sequence>
<proteinExistence type="predicted"/>
<organism evidence="2 3">
    <name type="scientific">Tomitella fengzijianii</name>
    <dbReference type="NCBI Taxonomy" id="2597660"/>
    <lineage>
        <taxon>Bacteria</taxon>
        <taxon>Bacillati</taxon>
        <taxon>Actinomycetota</taxon>
        <taxon>Actinomycetes</taxon>
        <taxon>Mycobacteriales</taxon>
        <taxon>Tomitella</taxon>
    </lineage>
</organism>
<dbReference type="InterPro" id="IPR011335">
    <property type="entry name" value="Restrct_endonuc-II-like"/>
</dbReference>
<dbReference type="InterPro" id="IPR019080">
    <property type="entry name" value="YqaJ_viral_recombinase"/>
</dbReference>
<evidence type="ECO:0000313" key="3">
    <source>
        <dbReference type="Proteomes" id="UP000317344"/>
    </source>
</evidence>